<sequence length="67" mass="7791">MEDKMANLNLNDKEEEAFQKETTESKEDFHFCLVGNCLTNSVVHFSYLRNTMTDLWHPIEGIAIIDL</sequence>
<evidence type="ECO:0000313" key="2">
    <source>
        <dbReference type="Proteomes" id="UP000593574"/>
    </source>
</evidence>
<reference evidence="1 2" key="1">
    <citation type="journal article" date="2019" name="Genome Biol. Evol.">
        <title>Insights into the evolution of the New World diploid cottons (Gossypium, subgenus Houzingenia) based on genome sequencing.</title>
        <authorList>
            <person name="Grover C.E."/>
            <person name="Arick M.A. 2nd"/>
            <person name="Thrash A."/>
            <person name="Conover J.L."/>
            <person name="Sanders W.S."/>
            <person name="Peterson D.G."/>
            <person name="Frelichowski J.E."/>
            <person name="Scheffler J.A."/>
            <person name="Scheffler B.E."/>
            <person name="Wendel J.F."/>
        </authorList>
    </citation>
    <scope>NUCLEOTIDE SEQUENCE [LARGE SCALE GENOMIC DNA]</scope>
    <source>
        <strain evidence="1">4</strain>
        <tissue evidence="1">Leaf</tissue>
    </source>
</reference>
<keyword evidence="2" id="KW-1185">Reference proteome</keyword>
<accession>A0A7J9AL29</accession>
<protein>
    <submittedName>
        <fullName evidence="1">Uncharacterized protein</fullName>
    </submittedName>
</protein>
<evidence type="ECO:0000313" key="1">
    <source>
        <dbReference type="EMBL" id="MBA0724798.1"/>
    </source>
</evidence>
<feature type="non-terminal residue" evidence="1">
    <location>
        <position position="67"/>
    </location>
</feature>
<dbReference type="EMBL" id="JABEZV010000011">
    <property type="protein sequence ID" value="MBA0724798.1"/>
    <property type="molecule type" value="Genomic_DNA"/>
</dbReference>
<organism evidence="1 2">
    <name type="scientific">Gossypium laxum</name>
    <dbReference type="NCBI Taxonomy" id="34288"/>
    <lineage>
        <taxon>Eukaryota</taxon>
        <taxon>Viridiplantae</taxon>
        <taxon>Streptophyta</taxon>
        <taxon>Embryophyta</taxon>
        <taxon>Tracheophyta</taxon>
        <taxon>Spermatophyta</taxon>
        <taxon>Magnoliopsida</taxon>
        <taxon>eudicotyledons</taxon>
        <taxon>Gunneridae</taxon>
        <taxon>Pentapetalae</taxon>
        <taxon>rosids</taxon>
        <taxon>malvids</taxon>
        <taxon>Malvales</taxon>
        <taxon>Malvaceae</taxon>
        <taxon>Malvoideae</taxon>
        <taxon>Gossypium</taxon>
    </lineage>
</organism>
<dbReference type="AlphaFoldDB" id="A0A7J9AL29"/>
<proteinExistence type="predicted"/>
<gene>
    <name evidence="1" type="ORF">Golax_021459</name>
</gene>
<name>A0A7J9AL29_9ROSI</name>
<dbReference type="Proteomes" id="UP000593574">
    <property type="component" value="Unassembled WGS sequence"/>
</dbReference>
<comment type="caution">
    <text evidence="1">The sequence shown here is derived from an EMBL/GenBank/DDBJ whole genome shotgun (WGS) entry which is preliminary data.</text>
</comment>